<keyword evidence="2" id="KW-1185">Reference proteome</keyword>
<sequence>MTHFLATTTRLQRGEALHIPLDRLTTLEVDSGRVVVREPLHWLGETTLSPSVTLSHGEFHRLERGGWVALEAGGEGAVIRSHQPAPAAFVVWQALRRRVMAYAARLSRVNVH</sequence>
<dbReference type="EMBL" id="JBBKZT010000001">
    <property type="protein sequence ID" value="MEJ8845169.1"/>
    <property type="molecule type" value="Genomic_DNA"/>
</dbReference>
<proteinExistence type="predicted"/>
<comment type="caution">
    <text evidence="1">The sequence shown here is derived from an EMBL/GenBank/DDBJ whole genome shotgun (WGS) entry which is preliminary data.</text>
</comment>
<evidence type="ECO:0000313" key="2">
    <source>
        <dbReference type="Proteomes" id="UP001385892"/>
    </source>
</evidence>
<name>A0ABU8WCP1_9BURK</name>
<reference evidence="1 2" key="1">
    <citation type="submission" date="2024-03" db="EMBL/GenBank/DDBJ databases">
        <title>Novel species of the genus Variovorax.</title>
        <authorList>
            <person name="Liu Q."/>
            <person name="Xin Y.-H."/>
        </authorList>
    </citation>
    <scope>NUCLEOTIDE SEQUENCE [LARGE SCALE GENOMIC DNA]</scope>
    <source>
        <strain evidence="1 2">KACC 18900</strain>
    </source>
</reference>
<evidence type="ECO:0008006" key="3">
    <source>
        <dbReference type="Google" id="ProtNLM"/>
    </source>
</evidence>
<accession>A0ABU8WCP1</accession>
<organism evidence="1 2">
    <name type="scientific">Variovorax rhizosphaerae</name>
    <dbReference type="NCBI Taxonomy" id="1836200"/>
    <lineage>
        <taxon>Bacteria</taxon>
        <taxon>Pseudomonadati</taxon>
        <taxon>Pseudomonadota</taxon>
        <taxon>Betaproteobacteria</taxon>
        <taxon>Burkholderiales</taxon>
        <taxon>Comamonadaceae</taxon>
        <taxon>Variovorax</taxon>
    </lineage>
</organism>
<evidence type="ECO:0000313" key="1">
    <source>
        <dbReference type="EMBL" id="MEJ8845169.1"/>
    </source>
</evidence>
<dbReference type="RefSeq" id="WP_340340352.1">
    <property type="nucleotide sequence ID" value="NZ_JBBKZT010000001.1"/>
</dbReference>
<gene>
    <name evidence="1" type="ORF">WKW82_00800</name>
</gene>
<protein>
    <recommendedName>
        <fullName evidence="3">DUF2917 domain-containing protein</fullName>
    </recommendedName>
</protein>
<dbReference type="Proteomes" id="UP001385892">
    <property type="component" value="Unassembled WGS sequence"/>
</dbReference>